<feature type="domain" description="EamA" evidence="2">
    <location>
        <begin position="3"/>
        <end position="137"/>
    </location>
</feature>
<feature type="transmembrane region" description="Helical" evidence="1">
    <location>
        <begin position="177"/>
        <end position="193"/>
    </location>
</feature>
<feature type="transmembrane region" description="Helical" evidence="1">
    <location>
        <begin position="123"/>
        <end position="140"/>
    </location>
</feature>
<dbReference type="SUPFAM" id="SSF103481">
    <property type="entry name" value="Multidrug resistance efflux transporter EmrE"/>
    <property type="match status" value="2"/>
</dbReference>
<dbReference type="STRING" id="529709.PYCH_17330"/>
<dbReference type="InterPro" id="IPR037185">
    <property type="entry name" value="EmrE-like"/>
</dbReference>
<name>F8AEE9_PYRYC</name>
<dbReference type="Pfam" id="PF00892">
    <property type="entry name" value="EamA"/>
    <property type="match status" value="2"/>
</dbReference>
<dbReference type="PANTHER" id="PTHR22911">
    <property type="entry name" value="ACYL-MALONYL CONDENSING ENZYME-RELATED"/>
    <property type="match status" value="1"/>
</dbReference>
<sequence length="275" mass="30158">MRSGYILVFLAAAMWGTLGIFARLLYSFNLDTYTIVFYRVLFALILLAIYLKLLGLPLLASKRRLPFYAAYGFFSVFLFYSLYFYTVKVSSVSFAVLMLYTAPAYSIVLGRLLFGEPLTSRKIAAFLSVLSGVFMLNAGGLEFSPIAIAAGLASGLTYALYGVFAKFAVRHEEPERVLFNTLLLGLPFLLPFTDPRVPMGALPYLLALAFFPTFLGYILYNRALKEVEVGRASIIATVEPVIAMALAFLIFGESLGPSQIAGGALIILGSLLARH</sequence>
<feature type="transmembrane region" description="Helical" evidence="1">
    <location>
        <begin position="92"/>
        <end position="114"/>
    </location>
</feature>
<reference evidence="3 4" key="1">
    <citation type="journal article" date="2011" name="J. Bacteriol.">
        <title>Complete genome sequence of the obligate piezophilic hyperthermophilic archaeon Pyrococcus yayanosii CH1.</title>
        <authorList>
            <person name="Jun X."/>
            <person name="Lupeng L."/>
            <person name="Minjuan X."/>
            <person name="Oger P."/>
            <person name="Fengping W."/>
            <person name="Jebbar M."/>
            <person name="Xiang X."/>
        </authorList>
    </citation>
    <scope>NUCLEOTIDE SEQUENCE [LARGE SCALE GENOMIC DNA]</scope>
    <source>
        <strain evidence="4">CH1 / JCM 16557</strain>
    </source>
</reference>
<evidence type="ECO:0000313" key="3">
    <source>
        <dbReference type="EMBL" id="AEH25392.1"/>
    </source>
</evidence>
<evidence type="ECO:0000256" key="1">
    <source>
        <dbReference type="SAM" id="Phobius"/>
    </source>
</evidence>
<organism evidence="3 4">
    <name type="scientific">Pyrococcus yayanosii (strain CH1 / JCM 16557)</name>
    <dbReference type="NCBI Taxonomy" id="529709"/>
    <lineage>
        <taxon>Archaea</taxon>
        <taxon>Methanobacteriati</taxon>
        <taxon>Methanobacteriota</taxon>
        <taxon>Thermococci</taxon>
        <taxon>Thermococcales</taxon>
        <taxon>Thermococcaceae</taxon>
        <taxon>Pyrococcus</taxon>
    </lineage>
</organism>
<proteinExistence type="predicted"/>
<evidence type="ECO:0000313" key="4">
    <source>
        <dbReference type="Proteomes" id="UP000008386"/>
    </source>
</evidence>
<dbReference type="PANTHER" id="PTHR22911:SF79">
    <property type="entry name" value="MOBA-LIKE NTP TRANSFERASE DOMAIN-CONTAINING PROTEIN"/>
    <property type="match status" value="1"/>
</dbReference>
<dbReference type="Proteomes" id="UP000008386">
    <property type="component" value="Chromosome"/>
</dbReference>
<feature type="domain" description="EamA" evidence="2">
    <location>
        <begin position="147"/>
        <end position="272"/>
    </location>
</feature>
<evidence type="ECO:0000259" key="2">
    <source>
        <dbReference type="Pfam" id="PF00892"/>
    </source>
</evidence>
<feature type="transmembrane region" description="Helical" evidence="1">
    <location>
        <begin position="146"/>
        <end position="165"/>
    </location>
</feature>
<keyword evidence="1" id="KW-1133">Transmembrane helix</keyword>
<dbReference type="Gene3D" id="1.10.3730.20">
    <property type="match status" value="1"/>
</dbReference>
<dbReference type="GO" id="GO:0016020">
    <property type="term" value="C:membrane"/>
    <property type="evidence" value="ECO:0007669"/>
    <property type="project" value="InterPro"/>
</dbReference>
<feature type="transmembrane region" description="Helical" evidence="1">
    <location>
        <begin position="32"/>
        <end position="53"/>
    </location>
</feature>
<keyword evidence="4" id="KW-1185">Reference proteome</keyword>
<feature type="transmembrane region" description="Helical" evidence="1">
    <location>
        <begin position="257"/>
        <end position="273"/>
    </location>
</feature>
<keyword evidence="1" id="KW-0812">Transmembrane</keyword>
<dbReference type="EMBL" id="CP002779">
    <property type="protein sequence ID" value="AEH25392.1"/>
    <property type="molecule type" value="Genomic_DNA"/>
</dbReference>
<protein>
    <submittedName>
        <fullName evidence="3">Drug/Metabolite transporter, putative</fullName>
    </submittedName>
</protein>
<gene>
    <name evidence="3" type="ordered locus">PYCH_17330</name>
</gene>
<feature type="transmembrane region" description="Helical" evidence="1">
    <location>
        <begin position="7"/>
        <end position="26"/>
    </location>
</feature>
<dbReference type="HOGENOM" id="CLU_033863_9_1_2"/>
<dbReference type="GeneID" id="10838296"/>
<feature type="transmembrane region" description="Helical" evidence="1">
    <location>
        <begin position="65"/>
        <end position="86"/>
    </location>
</feature>
<feature type="transmembrane region" description="Helical" evidence="1">
    <location>
        <begin position="199"/>
        <end position="220"/>
    </location>
</feature>
<dbReference type="AlphaFoldDB" id="F8AEE9"/>
<dbReference type="InterPro" id="IPR000620">
    <property type="entry name" value="EamA_dom"/>
</dbReference>
<dbReference type="OrthoDB" id="148240at2157"/>
<keyword evidence="1" id="KW-0472">Membrane</keyword>
<accession>F8AEE9</accession>
<dbReference type="eggNOG" id="arCOG00271">
    <property type="taxonomic scope" value="Archaea"/>
</dbReference>
<feature type="transmembrane region" description="Helical" evidence="1">
    <location>
        <begin position="232"/>
        <end position="251"/>
    </location>
</feature>
<dbReference type="KEGG" id="pya:PYCH_17330"/>
<dbReference type="RefSeq" id="WP_013906448.1">
    <property type="nucleotide sequence ID" value="NC_015680.1"/>
</dbReference>